<dbReference type="AlphaFoldDB" id="A0AAD0PVZ3"/>
<sequence>MTNALQLFTEEGLPDAALLADSERLLTLVSSPEFFESVSGVSYVLRKTNAEGEITYSPLIDFAWKTHRAAAKAWVEQITKVFESMAETQAALLEDNLTLARNLKGSHQTTGATYELLVRQRDSLIEQLAQVKAQA</sequence>
<name>A0AAD0PVZ3_PSEAV</name>
<organism evidence="1 2">
    <name type="scientific">Pseudomonas amygdali pv. lachrymans str. M301315</name>
    <dbReference type="NCBI Taxonomy" id="629260"/>
    <lineage>
        <taxon>Bacteria</taxon>
        <taxon>Pseudomonadati</taxon>
        <taxon>Pseudomonadota</taxon>
        <taxon>Gammaproteobacteria</taxon>
        <taxon>Pseudomonadales</taxon>
        <taxon>Pseudomonadaceae</taxon>
        <taxon>Pseudomonas</taxon>
        <taxon>Pseudomonas amygdali</taxon>
    </lineage>
</organism>
<keyword evidence="1" id="KW-0614">Plasmid</keyword>
<protein>
    <submittedName>
        <fullName evidence="1">Uncharacterized protein</fullName>
    </submittedName>
</protein>
<evidence type="ECO:0000313" key="1">
    <source>
        <dbReference type="EMBL" id="AXH59774.1"/>
    </source>
</evidence>
<accession>A0AAD0PVZ3</accession>
<proteinExistence type="predicted"/>
<dbReference type="RefSeq" id="WP_005741955.1">
    <property type="nucleotide sequence ID" value="NZ_CP031226.1"/>
</dbReference>
<dbReference type="EMBL" id="CP031226">
    <property type="protein sequence ID" value="AXH59774.1"/>
    <property type="molecule type" value="Genomic_DNA"/>
</dbReference>
<gene>
    <name evidence="1" type="ORF">PLA107_031620</name>
</gene>
<geneLocation type="plasmid" evidence="2">
    <name>pmppla107</name>
</geneLocation>
<dbReference type="GeneID" id="39474273"/>
<dbReference type="Proteomes" id="UP000006426">
    <property type="component" value="Plasmid pmppla107"/>
</dbReference>
<reference evidence="1 2" key="1">
    <citation type="journal article" date="2011" name="PLoS Pathog.">
        <title>Dynamic evolution of pathogenicity revealed by sequencing and comparative genomics of 19 Pseudomonas syringae isolates.</title>
        <authorList>
            <person name="Baltrus D.A."/>
            <person name="Nishimura M.T."/>
            <person name="Romanchuk A."/>
            <person name="Chang J.H."/>
            <person name="Mukhtar M.S."/>
            <person name="Cherkis K."/>
            <person name="Roach J."/>
            <person name="Grant S.R."/>
            <person name="Jones C.D."/>
            <person name="Dangl J.L."/>
        </authorList>
    </citation>
    <scope>NUCLEOTIDE SEQUENCE [LARGE SCALE GENOMIC DNA]</scope>
    <source>
        <strain evidence="1 2">M301315</strain>
    </source>
</reference>
<evidence type="ECO:0000313" key="2">
    <source>
        <dbReference type="Proteomes" id="UP000006426"/>
    </source>
</evidence>